<comment type="caution">
    <text evidence="8">The sequence shown here is derived from an EMBL/GenBank/DDBJ whole genome shotgun (WGS) entry which is preliminary data.</text>
</comment>
<dbReference type="GO" id="GO:0007018">
    <property type="term" value="P:microtubule-based movement"/>
    <property type="evidence" value="ECO:0007669"/>
    <property type="project" value="InterPro"/>
</dbReference>
<gene>
    <name evidence="8" type="ORF">RFI_30003</name>
</gene>
<evidence type="ECO:0000256" key="4">
    <source>
        <dbReference type="PROSITE-ProRule" id="PRU00283"/>
    </source>
</evidence>
<evidence type="ECO:0000313" key="9">
    <source>
        <dbReference type="Proteomes" id="UP000023152"/>
    </source>
</evidence>
<proteinExistence type="inferred from homology"/>
<feature type="non-terminal residue" evidence="8">
    <location>
        <position position="230"/>
    </location>
</feature>
<comment type="caution">
    <text evidence="4">Lacks conserved residue(s) required for the propagation of feature annotation.</text>
</comment>
<feature type="domain" description="Kinesin motor" evidence="7">
    <location>
        <begin position="1"/>
        <end position="118"/>
    </location>
</feature>
<dbReference type="InterPro" id="IPR027640">
    <property type="entry name" value="Kinesin-like_fam"/>
</dbReference>
<dbReference type="PRINTS" id="PR00380">
    <property type="entry name" value="KINESINHEAVY"/>
</dbReference>
<reference evidence="8 9" key="1">
    <citation type="journal article" date="2013" name="Curr. Biol.">
        <title>The Genome of the Foraminiferan Reticulomyxa filosa.</title>
        <authorList>
            <person name="Glockner G."/>
            <person name="Hulsmann N."/>
            <person name="Schleicher M."/>
            <person name="Noegel A.A."/>
            <person name="Eichinger L."/>
            <person name="Gallinger C."/>
            <person name="Pawlowski J."/>
            <person name="Sierra R."/>
            <person name="Euteneuer U."/>
            <person name="Pillet L."/>
            <person name="Moustafa A."/>
            <person name="Platzer M."/>
            <person name="Groth M."/>
            <person name="Szafranski K."/>
            <person name="Schliwa M."/>
        </authorList>
    </citation>
    <scope>NUCLEOTIDE SEQUENCE [LARGE SCALE GENOMIC DNA]</scope>
</reference>
<protein>
    <recommendedName>
        <fullName evidence="7">Kinesin motor domain-containing protein</fullName>
    </recommendedName>
</protein>
<organism evidence="8 9">
    <name type="scientific">Reticulomyxa filosa</name>
    <dbReference type="NCBI Taxonomy" id="46433"/>
    <lineage>
        <taxon>Eukaryota</taxon>
        <taxon>Sar</taxon>
        <taxon>Rhizaria</taxon>
        <taxon>Retaria</taxon>
        <taxon>Foraminifera</taxon>
        <taxon>Monothalamids</taxon>
        <taxon>Reticulomyxidae</taxon>
        <taxon>Reticulomyxa</taxon>
    </lineage>
</organism>
<keyword evidence="9" id="KW-1185">Reference proteome</keyword>
<feature type="coiled-coil region" evidence="5">
    <location>
        <begin position="123"/>
        <end position="157"/>
    </location>
</feature>
<evidence type="ECO:0000256" key="1">
    <source>
        <dbReference type="ARBA" id="ARBA00022701"/>
    </source>
</evidence>
<evidence type="ECO:0000256" key="6">
    <source>
        <dbReference type="SAM" id="MobiDB-lite"/>
    </source>
</evidence>
<dbReference type="EMBL" id="ASPP01026202">
    <property type="protein sequence ID" value="ETO07389.1"/>
    <property type="molecule type" value="Genomic_DNA"/>
</dbReference>
<evidence type="ECO:0000256" key="5">
    <source>
        <dbReference type="SAM" id="Coils"/>
    </source>
</evidence>
<keyword evidence="1" id="KW-0493">Microtubule</keyword>
<dbReference type="InterPro" id="IPR001752">
    <property type="entry name" value="Kinesin_motor_dom"/>
</dbReference>
<name>X6M0L5_RETFI</name>
<dbReference type="SUPFAM" id="SSF52540">
    <property type="entry name" value="P-loop containing nucleoside triphosphate hydrolases"/>
    <property type="match status" value="1"/>
</dbReference>
<dbReference type="GO" id="GO:0005874">
    <property type="term" value="C:microtubule"/>
    <property type="evidence" value="ECO:0007669"/>
    <property type="project" value="UniProtKB-KW"/>
</dbReference>
<evidence type="ECO:0000256" key="2">
    <source>
        <dbReference type="ARBA" id="ARBA00023054"/>
    </source>
</evidence>
<feature type="region of interest" description="Disordered" evidence="6">
    <location>
        <begin position="195"/>
        <end position="230"/>
    </location>
</feature>
<dbReference type="InterPro" id="IPR036961">
    <property type="entry name" value="Kinesin_motor_dom_sf"/>
</dbReference>
<dbReference type="PANTHER" id="PTHR47968:SF36">
    <property type="entry name" value="KINESIN HEAVY CHAIN ISOFORM X1"/>
    <property type="match status" value="1"/>
</dbReference>
<dbReference type="Gene3D" id="3.40.850.10">
    <property type="entry name" value="Kinesin motor domain"/>
    <property type="match status" value="1"/>
</dbReference>
<dbReference type="GO" id="GO:0003777">
    <property type="term" value="F:microtubule motor activity"/>
    <property type="evidence" value="ECO:0007669"/>
    <property type="project" value="InterPro"/>
</dbReference>
<sequence>MCAMYDKMVDASVRTSRLNFGDLAGSEDVTKALGPNPDPERLKEAIAINSSLSALTTAISMLSRGQRPSFRSSALTHILQDSLGGNSKTTMVVNASPHIRNRPETIRTLRFAETAKKVKNKAKVNDRLTRAQLERKIVELESENAQLKAQIVELEQAQTFSKPKFSRIEEDSPIDDAQAESDHDDHGVNRIPQITHVQSMPEIPESTTTLALEVSPAPSEKRASHSYAGF</sequence>
<evidence type="ECO:0000259" key="7">
    <source>
        <dbReference type="PROSITE" id="PS50067"/>
    </source>
</evidence>
<dbReference type="GO" id="GO:0005524">
    <property type="term" value="F:ATP binding"/>
    <property type="evidence" value="ECO:0007669"/>
    <property type="project" value="InterPro"/>
</dbReference>
<dbReference type="AlphaFoldDB" id="X6M0L5"/>
<dbReference type="OrthoDB" id="3176171at2759"/>
<keyword evidence="3" id="KW-0505">Motor protein</keyword>
<dbReference type="InterPro" id="IPR027417">
    <property type="entry name" value="P-loop_NTPase"/>
</dbReference>
<dbReference type="Proteomes" id="UP000023152">
    <property type="component" value="Unassembled WGS sequence"/>
</dbReference>
<evidence type="ECO:0000256" key="3">
    <source>
        <dbReference type="ARBA" id="ARBA00023175"/>
    </source>
</evidence>
<dbReference type="PROSITE" id="PS50067">
    <property type="entry name" value="KINESIN_MOTOR_2"/>
    <property type="match status" value="1"/>
</dbReference>
<comment type="similarity">
    <text evidence="4">Belongs to the TRAFAC class myosin-kinesin ATPase superfamily. Kinesin family.</text>
</comment>
<dbReference type="Pfam" id="PF00225">
    <property type="entry name" value="Kinesin"/>
    <property type="match status" value="1"/>
</dbReference>
<accession>X6M0L5</accession>
<keyword evidence="2 5" id="KW-0175">Coiled coil</keyword>
<dbReference type="GO" id="GO:0008017">
    <property type="term" value="F:microtubule binding"/>
    <property type="evidence" value="ECO:0007669"/>
    <property type="project" value="InterPro"/>
</dbReference>
<dbReference type="PANTHER" id="PTHR47968">
    <property type="entry name" value="CENTROMERE PROTEIN E"/>
    <property type="match status" value="1"/>
</dbReference>
<evidence type="ECO:0000313" key="8">
    <source>
        <dbReference type="EMBL" id="ETO07389.1"/>
    </source>
</evidence>
<dbReference type="SMART" id="SM00129">
    <property type="entry name" value="KISc"/>
    <property type="match status" value="1"/>
</dbReference>